<comment type="subcellular location">
    <subcellularLocation>
        <location evidence="1">Membrane</location>
        <topology evidence="1">Multi-pass membrane protein</topology>
    </subcellularLocation>
</comment>
<dbReference type="SUPFAM" id="SSF52091">
    <property type="entry name" value="SpoIIaa-like"/>
    <property type="match status" value="1"/>
</dbReference>
<keyword evidence="9" id="KW-1185">Reference proteome</keyword>
<evidence type="ECO:0000256" key="3">
    <source>
        <dbReference type="ARBA" id="ARBA00022989"/>
    </source>
</evidence>
<keyword evidence="4 5" id="KW-0472">Membrane</keyword>
<dbReference type="InParanoid" id="B4LSR0"/>
<dbReference type="AlphaFoldDB" id="B4LSR0"/>
<dbReference type="EMBL" id="CH940649">
    <property type="protein sequence ID" value="EDW63799.2"/>
    <property type="molecule type" value="Genomic_DNA"/>
</dbReference>
<organism evidence="8 9">
    <name type="scientific">Drosophila virilis</name>
    <name type="common">Fruit fly</name>
    <dbReference type="NCBI Taxonomy" id="7244"/>
    <lineage>
        <taxon>Eukaryota</taxon>
        <taxon>Metazoa</taxon>
        <taxon>Ecdysozoa</taxon>
        <taxon>Arthropoda</taxon>
        <taxon>Hexapoda</taxon>
        <taxon>Insecta</taxon>
        <taxon>Pterygota</taxon>
        <taxon>Neoptera</taxon>
        <taxon>Endopterygota</taxon>
        <taxon>Diptera</taxon>
        <taxon>Brachycera</taxon>
        <taxon>Muscomorpha</taxon>
        <taxon>Ephydroidea</taxon>
        <taxon>Drosophilidae</taxon>
        <taxon>Drosophila</taxon>
    </lineage>
</organism>
<dbReference type="eggNOG" id="KOG0236">
    <property type="taxonomic scope" value="Eukaryota"/>
</dbReference>
<sequence>MGNSTLENEVTFRKRTELSQNLEAQFHSSSTEFILITDHRTSKHKSLEQLEASKGANDQSSDTCCSRQCSNLCRMKTLKKRLPILGWLPKYNSSDAFGDLIAGLTVGLTVIPQGLAYSGVVGLPPQYGLYGSFMGCFVYVLLGTCKDCTIGSTAVASLMTYQFAQGSWQRSVLLTFLTGFIELLMAIFRLGYLVEFVSGPVSAGFTSAVALIVCTSQMKYILGVNSDGVSFLQRWISMIGDIGHIRVADSCLGFGCVVLLLAMRALGRLSLGPKEPTQRNGWQRAVNHLIRFVGISRNATVVLATTVLAMHLEAGGRNPFVLTGYIPPGLPTLALPPFSIEPQPGNATAGIAPVPGETFLEMVHNLGYGLLIVPLIALLENASVCKAFAKGKHIDMTQELIATGVANIANSLFSGYRSNSGLARSAINNASGCRTSMSNLYIGLVVVLALSFLTEYFCFIPRAVLAAILISAVIFQVQYQIVIPMWHSKRSDLVPGVLAFVTCLVLPLEIGILVAIAANQLFILYHAARPKVVLEQLETEQGIQFIKITPDRCLIFPSVEFLRTMVLKSGSRTTLPIVIDCTYIYAADFTAAKVISSMVDDFRSRQQKIIFFNLKPSVVSIFEGLNTRLVLCYNMHALSQELSSTGLDRSHSMDTLEEVERAVGPDCVSTASTLSLARS</sequence>
<evidence type="ECO:0000259" key="6">
    <source>
        <dbReference type="Pfam" id="PF00916"/>
    </source>
</evidence>
<dbReference type="STRING" id="7244.B4LSR0"/>
<evidence type="ECO:0000256" key="5">
    <source>
        <dbReference type="SAM" id="Phobius"/>
    </source>
</evidence>
<dbReference type="Pfam" id="PF01740">
    <property type="entry name" value="STAS"/>
    <property type="match status" value="1"/>
</dbReference>
<feature type="transmembrane region" description="Helical" evidence="5">
    <location>
        <begin position="498"/>
        <end position="525"/>
    </location>
</feature>
<dbReference type="PANTHER" id="PTHR11814">
    <property type="entry name" value="SULFATE TRANSPORTER"/>
    <property type="match status" value="1"/>
</dbReference>
<gene>
    <name evidence="8" type="primary">Dvir\GJ16697</name>
    <name evidence="8" type="ORF">Dvir_GJ16697</name>
</gene>
<dbReference type="Pfam" id="PF00916">
    <property type="entry name" value="Sulfate_transp"/>
    <property type="match status" value="1"/>
</dbReference>
<keyword evidence="2 5" id="KW-0812">Transmembrane</keyword>
<dbReference type="OrthoDB" id="288203at2759"/>
<feature type="transmembrane region" description="Helical" evidence="5">
    <location>
        <begin position="172"/>
        <end position="192"/>
    </location>
</feature>
<evidence type="ECO:0000256" key="4">
    <source>
        <dbReference type="ARBA" id="ARBA00023136"/>
    </source>
</evidence>
<dbReference type="Gene3D" id="3.30.750.24">
    <property type="entry name" value="STAS domain"/>
    <property type="match status" value="1"/>
</dbReference>
<feature type="transmembrane region" description="Helical" evidence="5">
    <location>
        <begin position="366"/>
        <end position="388"/>
    </location>
</feature>
<evidence type="ECO:0000256" key="1">
    <source>
        <dbReference type="ARBA" id="ARBA00004141"/>
    </source>
</evidence>
<reference evidence="8 9" key="1">
    <citation type="journal article" date="2007" name="Nature">
        <title>Evolution of genes and genomes on the Drosophila phylogeny.</title>
        <authorList>
            <consortium name="Drosophila 12 Genomes Consortium"/>
            <person name="Clark A.G."/>
            <person name="Eisen M.B."/>
            <person name="Smith D.R."/>
            <person name="Bergman C.M."/>
            <person name="Oliver B."/>
            <person name="Markow T.A."/>
            <person name="Kaufman T.C."/>
            <person name="Kellis M."/>
            <person name="Gelbart W."/>
            <person name="Iyer V.N."/>
            <person name="Pollard D.A."/>
            <person name="Sackton T.B."/>
            <person name="Larracuente A.M."/>
            <person name="Singh N.D."/>
            <person name="Abad J.P."/>
            <person name="Abt D.N."/>
            <person name="Adryan B."/>
            <person name="Aguade M."/>
            <person name="Akashi H."/>
            <person name="Anderson W.W."/>
            <person name="Aquadro C.F."/>
            <person name="Ardell D.H."/>
            <person name="Arguello R."/>
            <person name="Artieri C.G."/>
            <person name="Barbash D.A."/>
            <person name="Barker D."/>
            <person name="Barsanti P."/>
            <person name="Batterham P."/>
            <person name="Batzoglou S."/>
            <person name="Begun D."/>
            <person name="Bhutkar A."/>
            <person name="Blanco E."/>
            <person name="Bosak S.A."/>
            <person name="Bradley R.K."/>
            <person name="Brand A.D."/>
            <person name="Brent M.R."/>
            <person name="Brooks A.N."/>
            <person name="Brown R.H."/>
            <person name="Butlin R.K."/>
            <person name="Caggese C."/>
            <person name="Calvi B.R."/>
            <person name="Bernardo de Carvalho A."/>
            <person name="Caspi A."/>
            <person name="Castrezana S."/>
            <person name="Celniker S.E."/>
            <person name="Chang J.L."/>
            <person name="Chapple C."/>
            <person name="Chatterji S."/>
            <person name="Chinwalla A."/>
            <person name="Civetta A."/>
            <person name="Clifton S.W."/>
            <person name="Comeron J.M."/>
            <person name="Costello J.C."/>
            <person name="Coyne J.A."/>
            <person name="Daub J."/>
            <person name="David R.G."/>
            <person name="Delcher A.L."/>
            <person name="Delehaunty K."/>
            <person name="Do C.B."/>
            <person name="Ebling H."/>
            <person name="Edwards K."/>
            <person name="Eickbush T."/>
            <person name="Evans J.D."/>
            <person name="Filipski A."/>
            <person name="Findeiss S."/>
            <person name="Freyhult E."/>
            <person name="Fulton L."/>
            <person name="Fulton R."/>
            <person name="Garcia A.C."/>
            <person name="Gardiner A."/>
            <person name="Garfield D.A."/>
            <person name="Garvin B.E."/>
            <person name="Gibson G."/>
            <person name="Gilbert D."/>
            <person name="Gnerre S."/>
            <person name="Godfrey J."/>
            <person name="Good R."/>
            <person name="Gotea V."/>
            <person name="Gravely B."/>
            <person name="Greenberg A.J."/>
            <person name="Griffiths-Jones S."/>
            <person name="Gross S."/>
            <person name="Guigo R."/>
            <person name="Gustafson E.A."/>
            <person name="Haerty W."/>
            <person name="Hahn M.W."/>
            <person name="Halligan D.L."/>
            <person name="Halpern A.L."/>
            <person name="Halter G.M."/>
            <person name="Han M.V."/>
            <person name="Heger A."/>
            <person name="Hillier L."/>
            <person name="Hinrichs A.S."/>
            <person name="Holmes I."/>
            <person name="Hoskins R.A."/>
            <person name="Hubisz M.J."/>
            <person name="Hultmark D."/>
            <person name="Huntley M.A."/>
            <person name="Jaffe D.B."/>
            <person name="Jagadeeshan S."/>
            <person name="Jeck W.R."/>
            <person name="Johnson J."/>
            <person name="Jones C.D."/>
            <person name="Jordan W.C."/>
            <person name="Karpen G.H."/>
            <person name="Kataoka E."/>
            <person name="Keightley P.D."/>
            <person name="Kheradpour P."/>
            <person name="Kirkness E.F."/>
            <person name="Koerich L.B."/>
            <person name="Kristiansen K."/>
            <person name="Kudrna D."/>
            <person name="Kulathinal R.J."/>
            <person name="Kumar S."/>
            <person name="Kwok R."/>
            <person name="Lander E."/>
            <person name="Langley C.H."/>
            <person name="Lapoint R."/>
            <person name="Lazzaro B.P."/>
            <person name="Lee S.J."/>
            <person name="Levesque L."/>
            <person name="Li R."/>
            <person name="Lin C.F."/>
            <person name="Lin M.F."/>
            <person name="Lindblad-Toh K."/>
            <person name="Llopart A."/>
            <person name="Long M."/>
            <person name="Low L."/>
            <person name="Lozovsky E."/>
            <person name="Lu J."/>
            <person name="Luo M."/>
            <person name="Machado C.A."/>
            <person name="Makalowski W."/>
            <person name="Marzo M."/>
            <person name="Matsuda M."/>
            <person name="Matzkin L."/>
            <person name="McAllister B."/>
            <person name="McBride C.S."/>
            <person name="McKernan B."/>
            <person name="McKernan K."/>
            <person name="Mendez-Lago M."/>
            <person name="Minx P."/>
            <person name="Mollenhauer M.U."/>
            <person name="Montooth K."/>
            <person name="Mount S.M."/>
            <person name="Mu X."/>
            <person name="Myers E."/>
            <person name="Negre B."/>
            <person name="Newfeld S."/>
            <person name="Nielsen R."/>
            <person name="Noor M.A."/>
            <person name="O'Grady P."/>
            <person name="Pachter L."/>
            <person name="Papaceit M."/>
            <person name="Parisi M.J."/>
            <person name="Parisi M."/>
            <person name="Parts L."/>
            <person name="Pedersen J.S."/>
            <person name="Pesole G."/>
            <person name="Phillippy A.M."/>
            <person name="Ponting C.P."/>
            <person name="Pop M."/>
            <person name="Porcelli D."/>
            <person name="Powell J.R."/>
            <person name="Prohaska S."/>
            <person name="Pruitt K."/>
            <person name="Puig M."/>
            <person name="Quesneville H."/>
            <person name="Ram K.R."/>
            <person name="Rand D."/>
            <person name="Rasmussen M.D."/>
            <person name="Reed L.K."/>
            <person name="Reenan R."/>
            <person name="Reily A."/>
            <person name="Remington K.A."/>
            <person name="Rieger T.T."/>
            <person name="Ritchie M.G."/>
            <person name="Robin C."/>
            <person name="Rogers Y.H."/>
            <person name="Rohde C."/>
            <person name="Rozas J."/>
            <person name="Rubenfield M.J."/>
            <person name="Ruiz A."/>
            <person name="Russo S."/>
            <person name="Salzberg S.L."/>
            <person name="Sanchez-Gracia A."/>
            <person name="Saranga D.J."/>
            <person name="Sato H."/>
            <person name="Schaeffer S.W."/>
            <person name="Schatz M.C."/>
            <person name="Schlenke T."/>
            <person name="Schwartz R."/>
            <person name="Segarra C."/>
            <person name="Singh R.S."/>
            <person name="Sirot L."/>
            <person name="Sirota M."/>
            <person name="Sisneros N.B."/>
            <person name="Smith C.D."/>
            <person name="Smith T.F."/>
            <person name="Spieth J."/>
            <person name="Stage D.E."/>
            <person name="Stark A."/>
            <person name="Stephan W."/>
            <person name="Strausberg R.L."/>
            <person name="Strempel S."/>
            <person name="Sturgill D."/>
            <person name="Sutton G."/>
            <person name="Sutton G.G."/>
            <person name="Tao W."/>
            <person name="Teichmann S."/>
            <person name="Tobari Y.N."/>
            <person name="Tomimura Y."/>
            <person name="Tsolas J.M."/>
            <person name="Valente V.L."/>
            <person name="Venter E."/>
            <person name="Venter J.C."/>
            <person name="Vicario S."/>
            <person name="Vieira F.G."/>
            <person name="Vilella A.J."/>
            <person name="Villasante A."/>
            <person name="Walenz B."/>
            <person name="Wang J."/>
            <person name="Wasserman M."/>
            <person name="Watts T."/>
            <person name="Wilson D."/>
            <person name="Wilson R.K."/>
            <person name="Wing R.A."/>
            <person name="Wolfner M.F."/>
            <person name="Wong A."/>
            <person name="Wong G.K."/>
            <person name="Wu C.I."/>
            <person name="Wu G."/>
            <person name="Yamamoto D."/>
            <person name="Yang H.P."/>
            <person name="Yang S.P."/>
            <person name="Yorke J.A."/>
            <person name="Yoshida K."/>
            <person name="Zdobnov E."/>
            <person name="Zhang P."/>
            <person name="Zhang Y."/>
            <person name="Zimin A.V."/>
            <person name="Baldwin J."/>
            <person name="Abdouelleil A."/>
            <person name="Abdulkadir J."/>
            <person name="Abebe A."/>
            <person name="Abera B."/>
            <person name="Abreu J."/>
            <person name="Acer S.C."/>
            <person name="Aftuck L."/>
            <person name="Alexander A."/>
            <person name="An P."/>
            <person name="Anderson E."/>
            <person name="Anderson S."/>
            <person name="Arachi H."/>
            <person name="Azer M."/>
            <person name="Bachantsang P."/>
            <person name="Barry A."/>
            <person name="Bayul T."/>
            <person name="Berlin A."/>
            <person name="Bessette D."/>
            <person name="Bloom T."/>
            <person name="Blye J."/>
            <person name="Boguslavskiy L."/>
            <person name="Bonnet C."/>
            <person name="Boukhgalter B."/>
            <person name="Bourzgui I."/>
            <person name="Brown A."/>
            <person name="Cahill P."/>
            <person name="Channer S."/>
            <person name="Cheshatsang Y."/>
            <person name="Chuda L."/>
            <person name="Citroen M."/>
            <person name="Collymore A."/>
            <person name="Cooke P."/>
            <person name="Costello M."/>
            <person name="D'Aco K."/>
            <person name="Daza R."/>
            <person name="De Haan G."/>
            <person name="DeGray S."/>
            <person name="DeMaso C."/>
            <person name="Dhargay N."/>
            <person name="Dooley K."/>
            <person name="Dooley E."/>
            <person name="Doricent M."/>
            <person name="Dorje P."/>
            <person name="Dorjee K."/>
            <person name="Dupes A."/>
            <person name="Elong R."/>
            <person name="Falk J."/>
            <person name="Farina A."/>
            <person name="Faro S."/>
            <person name="Ferguson D."/>
            <person name="Fisher S."/>
            <person name="Foley C.D."/>
            <person name="Franke A."/>
            <person name="Friedrich D."/>
            <person name="Gadbois L."/>
            <person name="Gearin G."/>
            <person name="Gearin C.R."/>
            <person name="Giannoukos G."/>
            <person name="Goode T."/>
            <person name="Graham J."/>
            <person name="Grandbois E."/>
            <person name="Grewal S."/>
            <person name="Gyaltsen K."/>
            <person name="Hafez N."/>
            <person name="Hagos B."/>
            <person name="Hall J."/>
            <person name="Henson C."/>
            <person name="Hollinger A."/>
            <person name="Honan T."/>
            <person name="Huard M.D."/>
            <person name="Hughes L."/>
            <person name="Hurhula B."/>
            <person name="Husby M.E."/>
            <person name="Kamat A."/>
            <person name="Kanga B."/>
            <person name="Kashin S."/>
            <person name="Khazanovich D."/>
            <person name="Kisner P."/>
            <person name="Lance K."/>
            <person name="Lara M."/>
            <person name="Lee W."/>
            <person name="Lennon N."/>
            <person name="Letendre F."/>
            <person name="LeVine R."/>
            <person name="Lipovsky A."/>
            <person name="Liu X."/>
            <person name="Liu J."/>
            <person name="Liu S."/>
            <person name="Lokyitsang T."/>
            <person name="Lokyitsang Y."/>
            <person name="Lubonja R."/>
            <person name="Lui A."/>
            <person name="MacDonald P."/>
            <person name="Magnisalis V."/>
            <person name="Maru K."/>
            <person name="Matthews C."/>
            <person name="McCusker W."/>
            <person name="McDonough S."/>
            <person name="Mehta T."/>
            <person name="Meldrim J."/>
            <person name="Meneus L."/>
            <person name="Mihai O."/>
            <person name="Mihalev A."/>
            <person name="Mihova T."/>
            <person name="Mittelman R."/>
            <person name="Mlenga V."/>
            <person name="Montmayeur A."/>
            <person name="Mulrain L."/>
            <person name="Navidi A."/>
            <person name="Naylor J."/>
            <person name="Negash T."/>
            <person name="Nguyen T."/>
            <person name="Nguyen N."/>
            <person name="Nicol R."/>
            <person name="Norbu C."/>
            <person name="Norbu N."/>
            <person name="Novod N."/>
            <person name="O'Neill B."/>
            <person name="Osman S."/>
            <person name="Markiewicz E."/>
            <person name="Oyono O.L."/>
            <person name="Patti C."/>
            <person name="Phunkhang P."/>
            <person name="Pierre F."/>
            <person name="Priest M."/>
            <person name="Raghuraman S."/>
            <person name="Rege F."/>
            <person name="Reyes R."/>
            <person name="Rise C."/>
            <person name="Rogov P."/>
            <person name="Ross K."/>
            <person name="Ryan E."/>
            <person name="Settipalli S."/>
            <person name="Shea T."/>
            <person name="Sherpa N."/>
            <person name="Shi L."/>
            <person name="Shih D."/>
            <person name="Sparrow T."/>
            <person name="Spaulding J."/>
            <person name="Stalker J."/>
            <person name="Stange-Thomann N."/>
            <person name="Stavropoulos S."/>
            <person name="Stone C."/>
            <person name="Strader C."/>
            <person name="Tesfaye S."/>
            <person name="Thomson T."/>
            <person name="Thoulutsang Y."/>
            <person name="Thoulutsang D."/>
            <person name="Topham K."/>
            <person name="Topping I."/>
            <person name="Tsamla T."/>
            <person name="Vassiliev H."/>
            <person name="Vo A."/>
            <person name="Wangchuk T."/>
            <person name="Wangdi T."/>
            <person name="Weiand M."/>
            <person name="Wilkinson J."/>
            <person name="Wilson A."/>
            <person name="Yadav S."/>
            <person name="Young G."/>
            <person name="Yu Q."/>
            <person name="Zembek L."/>
            <person name="Zhong D."/>
            <person name="Zimmer A."/>
            <person name="Zwirko Z."/>
            <person name="Jaffe D.B."/>
            <person name="Alvarez P."/>
            <person name="Brockman W."/>
            <person name="Butler J."/>
            <person name="Chin C."/>
            <person name="Gnerre S."/>
            <person name="Grabherr M."/>
            <person name="Kleber M."/>
            <person name="Mauceli E."/>
            <person name="MacCallum I."/>
        </authorList>
    </citation>
    <scope>NUCLEOTIDE SEQUENCE [LARGE SCALE GENOMIC DNA]</scope>
    <source>
        <strain evidence="9">Tucson 15010-1051.87</strain>
    </source>
</reference>
<dbReference type="InterPro" id="IPR036513">
    <property type="entry name" value="STAS_dom_sf"/>
</dbReference>
<dbReference type="InterPro" id="IPR011547">
    <property type="entry name" value="SLC26A/SulP_dom"/>
</dbReference>
<dbReference type="InterPro" id="IPR001902">
    <property type="entry name" value="SLC26A/SulP_fam"/>
</dbReference>
<keyword evidence="3 5" id="KW-1133">Transmembrane helix</keyword>
<feature type="domain" description="SLC26A/SulP transporter" evidence="6">
    <location>
        <begin position="98"/>
        <end position="494"/>
    </location>
</feature>
<feature type="transmembrane region" description="Helical" evidence="5">
    <location>
        <begin position="243"/>
        <end position="266"/>
    </location>
</feature>
<feature type="transmembrane region" description="Helical" evidence="5">
    <location>
        <begin position="438"/>
        <end position="457"/>
    </location>
</feature>
<dbReference type="InterPro" id="IPR002645">
    <property type="entry name" value="STAS_dom"/>
</dbReference>
<evidence type="ECO:0000313" key="8">
    <source>
        <dbReference type="EMBL" id="EDW63799.2"/>
    </source>
</evidence>
<evidence type="ECO:0000256" key="2">
    <source>
        <dbReference type="ARBA" id="ARBA00022692"/>
    </source>
</evidence>
<dbReference type="HOGENOM" id="CLU_003182_12_2_1"/>
<dbReference type="FunCoup" id="B4LSR0">
    <property type="interactions" value="9"/>
</dbReference>
<evidence type="ECO:0000313" key="9">
    <source>
        <dbReference type="Proteomes" id="UP000008792"/>
    </source>
</evidence>
<dbReference type="GO" id="GO:0016020">
    <property type="term" value="C:membrane"/>
    <property type="evidence" value="ECO:0007669"/>
    <property type="project" value="UniProtKB-SubCell"/>
</dbReference>
<dbReference type="Proteomes" id="UP000008792">
    <property type="component" value="Unassembled WGS sequence"/>
</dbReference>
<proteinExistence type="predicted"/>
<name>B4LSR0_DROVI</name>
<protein>
    <submittedName>
        <fullName evidence="8">Uncharacterized protein</fullName>
    </submittedName>
</protein>
<feature type="transmembrane region" description="Helical" evidence="5">
    <location>
        <begin position="464"/>
        <end position="486"/>
    </location>
</feature>
<feature type="domain" description="STAS" evidence="7">
    <location>
        <begin position="541"/>
        <end position="624"/>
    </location>
</feature>
<accession>B4LSR0</accession>
<dbReference type="CDD" id="cd07042">
    <property type="entry name" value="STAS_SulP_like_sulfate_transporter"/>
    <property type="match status" value="1"/>
</dbReference>
<dbReference type="GO" id="GO:0055085">
    <property type="term" value="P:transmembrane transport"/>
    <property type="evidence" value="ECO:0007669"/>
    <property type="project" value="InterPro"/>
</dbReference>
<evidence type="ECO:0000259" key="7">
    <source>
        <dbReference type="Pfam" id="PF01740"/>
    </source>
</evidence>
<dbReference type="FunFam" id="3.30.750.24:FF:000028">
    <property type="entry name" value="Sulfate transporter, putative"/>
    <property type="match status" value="1"/>
</dbReference>